<proteinExistence type="predicted"/>
<feature type="compositionally biased region" description="Acidic residues" evidence="1">
    <location>
        <begin position="37"/>
        <end position="57"/>
    </location>
</feature>
<dbReference type="AlphaFoldDB" id="A0A1Q9CRD0"/>
<feature type="compositionally biased region" description="Basic and acidic residues" evidence="1">
    <location>
        <begin position="58"/>
        <end position="67"/>
    </location>
</feature>
<name>A0A1Q9CRD0_SYMMI</name>
<dbReference type="EMBL" id="LSRX01000974">
    <property type="protein sequence ID" value="OLP85484.1"/>
    <property type="molecule type" value="Genomic_DNA"/>
</dbReference>
<protein>
    <submittedName>
        <fullName evidence="2">Uncharacterized protein</fullName>
    </submittedName>
</protein>
<feature type="region of interest" description="Disordered" evidence="1">
    <location>
        <begin position="37"/>
        <end position="67"/>
    </location>
</feature>
<keyword evidence="3" id="KW-1185">Reference proteome</keyword>
<accession>A0A1Q9CRD0</accession>
<organism evidence="2 3">
    <name type="scientific">Symbiodinium microadriaticum</name>
    <name type="common">Dinoflagellate</name>
    <name type="synonym">Zooxanthella microadriatica</name>
    <dbReference type="NCBI Taxonomy" id="2951"/>
    <lineage>
        <taxon>Eukaryota</taxon>
        <taxon>Sar</taxon>
        <taxon>Alveolata</taxon>
        <taxon>Dinophyceae</taxon>
        <taxon>Suessiales</taxon>
        <taxon>Symbiodiniaceae</taxon>
        <taxon>Symbiodinium</taxon>
    </lineage>
</organism>
<gene>
    <name evidence="2" type="ORF">AK812_SmicGene33513</name>
</gene>
<evidence type="ECO:0000313" key="3">
    <source>
        <dbReference type="Proteomes" id="UP000186817"/>
    </source>
</evidence>
<evidence type="ECO:0000256" key="1">
    <source>
        <dbReference type="SAM" id="MobiDB-lite"/>
    </source>
</evidence>
<sequence length="170" mass="19451">MDEVLTWYHDHEDAKARLHFEEAPRLAFGMFFGSESIDDVGGDGDDDADDEEDDESDGKDKARAAKREVQSIRISTRQADAAIRIQAYARMRAVQHKVDSIRRAARLANKLVRGFLARRGVRKLQQARLAQKKPSARQISQFICQDIIPQGWKLFVEGQLIALRSFFQMF</sequence>
<reference evidence="2 3" key="1">
    <citation type="submission" date="2016-02" db="EMBL/GenBank/DDBJ databases">
        <title>Genome analysis of coral dinoflagellate symbionts highlights evolutionary adaptations to a symbiotic lifestyle.</title>
        <authorList>
            <person name="Aranda M."/>
            <person name="Li Y."/>
            <person name="Liew Y.J."/>
            <person name="Baumgarten S."/>
            <person name="Simakov O."/>
            <person name="Wilson M."/>
            <person name="Piel J."/>
            <person name="Ashoor H."/>
            <person name="Bougouffa S."/>
            <person name="Bajic V.B."/>
            <person name="Ryu T."/>
            <person name="Ravasi T."/>
            <person name="Bayer T."/>
            <person name="Micklem G."/>
            <person name="Kim H."/>
            <person name="Bhak J."/>
            <person name="Lajeunesse T.C."/>
            <person name="Voolstra C.R."/>
        </authorList>
    </citation>
    <scope>NUCLEOTIDE SEQUENCE [LARGE SCALE GENOMIC DNA]</scope>
    <source>
        <strain evidence="2 3">CCMP2467</strain>
    </source>
</reference>
<dbReference type="OrthoDB" id="10411879at2759"/>
<comment type="caution">
    <text evidence="2">The sequence shown here is derived from an EMBL/GenBank/DDBJ whole genome shotgun (WGS) entry which is preliminary data.</text>
</comment>
<dbReference type="Proteomes" id="UP000186817">
    <property type="component" value="Unassembled WGS sequence"/>
</dbReference>
<dbReference type="PROSITE" id="PS50096">
    <property type="entry name" value="IQ"/>
    <property type="match status" value="2"/>
</dbReference>
<evidence type="ECO:0000313" key="2">
    <source>
        <dbReference type="EMBL" id="OLP85484.1"/>
    </source>
</evidence>